<dbReference type="EMBL" id="PHHF01000030">
    <property type="protein sequence ID" value="PTD24754.1"/>
    <property type="molecule type" value="Genomic_DNA"/>
</dbReference>
<dbReference type="RefSeq" id="WP_107394438.1">
    <property type="nucleotide sequence ID" value="NZ_PHHF01000030.1"/>
</dbReference>
<comment type="caution">
    <text evidence="1">The sequence shown here is derived from an EMBL/GenBank/DDBJ whole genome shotgun (WGS) entry which is preliminary data.</text>
</comment>
<evidence type="ECO:0000313" key="2">
    <source>
        <dbReference type="Proteomes" id="UP000241206"/>
    </source>
</evidence>
<organism evidence="1 2">
    <name type="scientific">Edaphosphingomonas fennica</name>
    <dbReference type="NCBI Taxonomy" id="114404"/>
    <lineage>
        <taxon>Bacteria</taxon>
        <taxon>Pseudomonadati</taxon>
        <taxon>Pseudomonadota</taxon>
        <taxon>Alphaproteobacteria</taxon>
        <taxon>Sphingomonadales</taxon>
        <taxon>Rhizorhabdaceae</taxon>
        <taxon>Edaphosphingomonas</taxon>
    </lineage>
</organism>
<sequence>MEQETTGCHPEQLLAAHRPEIEAAMAQHFAGPQSVDASPADLQASAELVGLLIDVAGSEGGTPSVDHRGADRHYQTQFGDALTAVLRDVLGEAADPPFLARCIDGFWRAIRAQEASL</sequence>
<dbReference type="AlphaFoldDB" id="A0A2T4I4S8"/>
<reference evidence="1 2" key="1">
    <citation type="submission" date="2017-11" db="EMBL/GenBank/DDBJ databases">
        <title>Sphingomonas oleivorans sp. nov., isolated from oil-contaminated soil.</title>
        <authorList>
            <person name="Wang L."/>
            <person name="Chen L."/>
        </authorList>
    </citation>
    <scope>NUCLEOTIDE SEQUENCE [LARGE SCALE GENOMIC DNA]</scope>
    <source>
        <strain evidence="1 2">K101</strain>
    </source>
</reference>
<dbReference type="Proteomes" id="UP000241206">
    <property type="component" value="Unassembled WGS sequence"/>
</dbReference>
<proteinExistence type="predicted"/>
<protein>
    <submittedName>
        <fullName evidence="1">Uncharacterized protein</fullName>
    </submittedName>
</protein>
<gene>
    <name evidence="1" type="ORF">CV103_06955</name>
</gene>
<accession>A0A2T4I4S8</accession>
<keyword evidence="2" id="KW-1185">Reference proteome</keyword>
<evidence type="ECO:0000313" key="1">
    <source>
        <dbReference type="EMBL" id="PTD24754.1"/>
    </source>
</evidence>
<name>A0A2T4I4S8_9SPHN</name>